<reference evidence="3 4" key="1">
    <citation type="submission" date="2019-06" db="EMBL/GenBank/DDBJ databases">
        <title>Genome Sequence of the Brown Rot Fungal Pathogen Monilinia laxa.</title>
        <authorList>
            <person name="De Miccolis Angelini R.M."/>
            <person name="Landi L."/>
            <person name="Abate D."/>
            <person name="Pollastro S."/>
            <person name="Romanazzi G."/>
            <person name="Faretra F."/>
        </authorList>
    </citation>
    <scope>NUCLEOTIDE SEQUENCE [LARGE SCALE GENOMIC DNA]</scope>
    <source>
        <strain evidence="3 4">Mlax316</strain>
    </source>
</reference>
<feature type="domain" description="J" evidence="2">
    <location>
        <begin position="118"/>
        <end position="197"/>
    </location>
</feature>
<dbReference type="SUPFAM" id="SSF46565">
    <property type="entry name" value="Chaperone J-domain"/>
    <property type="match status" value="1"/>
</dbReference>
<keyword evidence="4" id="KW-1185">Reference proteome</keyword>
<gene>
    <name evidence="3" type="ORF">EYC80_007729</name>
</gene>
<sequence length="316" mass="33435">MGMQTNANANAHNKAWIYDCVIGASGQNIDVVSRYGQPVPVIILAFCFHSSMLKRSGILLSSCRNLQCYYASSDAATTSVIRSSPAFPSASPHPQRRTYAIVSDGRSANQHPDLQWPELTSACAVPTPYQIFNQQKGSPYSKHRFYELVKLYHPDKHGVDTNDGLDFDTKLSRYRLIIAANDILSNPVKRSAYDTYGAGWNGRPDVLEPRDSRGESRGWAGPRGAQPERHVGGLGAVVQARCGGGAGAGVCVERGVRLADCGVCGGGGRGTAGARGPLLGAVFGADGYVACEDEPGLEGAEEGGARSGWESGGADS</sequence>
<evidence type="ECO:0000259" key="2">
    <source>
        <dbReference type="PROSITE" id="PS50076"/>
    </source>
</evidence>
<feature type="compositionally biased region" description="Low complexity" evidence="1">
    <location>
        <begin position="307"/>
        <end position="316"/>
    </location>
</feature>
<feature type="region of interest" description="Disordered" evidence="1">
    <location>
        <begin position="204"/>
        <end position="230"/>
    </location>
</feature>
<organism evidence="3 4">
    <name type="scientific">Monilinia laxa</name>
    <name type="common">Brown rot fungus</name>
    <name type="synonym">Sclerotinia laxa</name>
    <dbReference type="NCBI Taxonomy" id="61186"/>
    <lineage>
        <taxon>Eukaryota</taxon>
        <taxon>Fungi</taxon>
        <taxon>Dikarya</taxon>
        <taxon>Ascomycota</taxon>
        <taxon>Pezizomycotina</taxon>
        <taxon>Leotiomycetes</taxon>
        <taxon>Helotiales</taxon>
        <taxon>Sclerotiniaceae</taxon>
        <taxon>Monilinia</taxon>
    </lineage>
</organism>
<accession>A0A5N6JWT9</accession>
<evidence type="ECO:0000256" key="1">
    <source>
        <dbReference type="SAM" id="MobiDB-lite"/>
    </source>
</evidence>
<comment type="caution">
    <text evidence="3">The sequence shown here is derived from an EMBL/GenBank/DDBJ whole genome shotgun (WGS) entry which is preliminary data.</text>
</comment>
<dbReference type="OrthoDB" id="17458at2759"/>
<evidence type="ECO:0000313" key="3">
    <source>
        <dbReference type="EMBL" id="KAB8293411.1"/>
    </source>
</evidence>
<dbReference type="InterPro" id="IPR036869">
    <property type="entry name" value="J_dom_sf"/>
</dbReference>
<dbReference type="Gene3D" id="1.10.287.110">
    <property type="entry name" value="DnaJ domain"/>
    <property type="match status" value="1"/>
</dbReference>
<name>A0A5N6JWT9_MONLA</name>
<evidence type="ECO:0000313" key="4">
    <source>
        <dbReference type="Proteomes" id="UP000326757"/>
    </source>
</evidence>
<proteinExistence type="predicted"/>
<dbReference type="AlphaFoldDB" id="A0A5N6JWT9"/>
<dbReference type="PROSITE" id="PS50076">
    <property type="entry name" value="DNAJ_2"/>
    <property type="match status" value="1"/>
</dbReference>
<feature type="region of interest" description="Disordered" evidence="1">
    <location>
        <begin position="294"/>
        <end position="316"/>
    </location>
</feature>
<dbReference type="Proteomes" id="UP000326757">
    <property type="component" value="Unassembled WGS sequence"/>
</dbReference>
<protein>
    <recommendedName>
        <fullName evidence="2">J domain-containing protein</fullName>
    </recommendedName>
</protein>
<dbReference type="CDD" id="cd06257">
    <property type="entry name" value="DnaJ"/>
    <property type="match status" value="1"/>
</dbReference>
<dbReference type="EMBL" id="VIGI01000012">
    <property type="protein sequence ID" value="KAB8293411.1"/>
    <property type="molecule type" value="Genomic_DNA"/>
</dbReference>
<feature type="compositionally biased region" description="Basic and acidic residues" evidence="1">
    <location>
        <begin position="205"/>
        <end position="216"/>
    </location>
</feature>
<dbReference type="InterPro" id="IPR001623">
    <property type="entry name" value="DnaJ_domain"/>
</dbReference>